<dbReference type="InterPro" id="IPR027417">
    <property type="entry name" value="P-loop_NTPase"/>
</dbReference>
<dbReference type="GO" id="GO:0016887">
    <property type="term" value="F:ATP hydrolysis activity"/>
    <property type="evidence" value="ECO:0007669"/>
    <property type="project" value="InterPro"/>
</dbReference>
<dbReference type="Proteomes" id="UP000509638">
    <property type="component" value="Chromosome"/>
</dbReference>
<dbReference type="InterPro" id="IPR003593">
    <property type="entry name" value="AAA+_ATPase"/>
</dbReference>
<evidence type="ECO:0000256" key="5">
    <source>
        <dbReference type="SAM" id="MobiDB-lite"/>
    </source>
</evidence>
<name>A0A7D5EXA4_9MICO</name>
<organism evidence="7 8">
    <name type="scientific">Microbacterium oleivorans</name>
    <dbReference type="NCBI Taxonomy" id="273677"/>
    <lineage>
        <taxon>Bacteria</taxon>
        <taxon>Bacillati</taxon>
        <taxon>Actinomycetota</taxon>
        <taxon>Actinomycetes</taxon>
        <taxon>Micrococcales</taxon>
        <taxon>Microbacteriaceae</taxon>
        <taxon>Microbacterium</taxon>
    </lineage>
</organism>
<keyword evidence="2" id="KW-0813">Transport</keyword>
<evidence type="ECO:0000256" key="4">
    <source>
        <dbReference type="ARBA" id="ARBA00022840"/>
    </source>
</evidence>
<keyword evidence="4 7" id="KW-0067">ATP-binding</keyword>
<dbReference type="AlphaFoldDB" id="A0A7D5EXA4"/>
<dbReference type="Pfam" id="PF00005">
    <property type="entry name" value="ABC_tran"/>
    <property type="match status" value="1"/>
</dbReference>
<evidence type="ECO:0000256" key="2">
    <source>
        <dbReference type="ARBA" id="ARBA00022448"/>
    </source>
</evidence>
<protein>
    <submittedName>
        <fullName evidence="7">ATP-binding cassette domain-containing protein</fullName>
    </submittedName>
</protein>
<sequence>MTSGQVVEFSEVTKRFGPVSAVDALTGRVEPGTVTGFLGPNGAGKTTTLRILLGLVSATSGSATIGGQRYRELRHPLQTVGAVLEASSFHPGRSAAAHLRVYAHAAGIRTSRVDETLGLVGLGDVAGRKVGGFSLGMRQRLGLAYALLGDPGVLVLDEPTNGLDPEGIRWIRRFLRDLAQEGRTVLVSSHLLAEVQQSVDALMIITRGRLVYQGGIDTVVPPDEIATVVDADDRSALRAALAAAGYQTDERRTGLAVRGADAATVGRIAAASGIALTALQRKGPAFEEVFLELVSGTRVHPSATATPPSADTRAEEAES</sequence>
<dbReference type="InterPro" id="IPR003439">
    <property type="entry name" value="ABC_transporter-like_ATP-bd"/>
</dbReference>
<dbReference type="Gene3D" id="3.40.50.300">
    <property type="entry name" value="P-loop containing nucleotide triphosphate hydrolases"/>
    <property type="match status" value="1"/>
</dbReference>
<reference evidence="7 8" key="1">
    <citation type="submission" date="2020-06" db="EMBL/GenBank/DDBJ databases">
        <authorList>
            <person name="Jo H."/>
        </authorList>
    </citation>
    <scope>NUCLEOTIDE SEQUENCE [LARGE SCALE GENOMIC DNA]</scope>
    <source>
        <strain evidence="7 8">I46</strain>
    </source>
</reference>
<evidence type="ECO:0000313" key="7">
    <source>
        <dbReference type="EMBL" id="QLD11550.1"/>
    </source>
</evidence>
<dbReference type="PANTHER" id="PTHR43335">
    <property type="entry name" value="ABC TRANSPORTER, ATP-BINDING PROTEIN"/>
    <property type="match status" value="1"/>
</dbReference>
<dbReference type="SUPFAM" id="SSF52540">
    <property type="entry name" value="P-loop containing nucleoside triphosphate hydrolases"/>
    <property type="match status" value="1"/>
</dbReference>
<dbReference type="GO" id="GO:0005524">
    <property type="term" value="F:ATP binding"/>
    <property type="evidence" value="ECO:0007669"/>
    <property type="project" value="UniProtKB-KW"/>
</dbReference>
<keyword evidence="3" id="KW-0547">Nucleotide-binding</keyword>
<feature type="region of interest" description="Disordered" evidence="5">
    <location>
        <begin position="300"/>
        <end position="319"/>
    </location>
</feature>
<dbReference type="EMBL" id="CP058316">
    <property type="protein sequence ID" value="QLD11550.1"/>
    <property type="molecule type" value="Genomic_DNA"/>
</dbReference>
<dbReference type="PROSITE" id="PS50893">
    <property type="entry name" value="ABC_TRANSPORTER_2"/>
    <property type="match status" value="1"/>
</dbReference>
<dbReference type="RefSeq" id="WP_178011566.1">
    <property type="nucleotide sequence ID" value="NZ_CP058316.1"/>
</dbReference>
<evidence type="ECO:0000256" key="1">
    <source>
        <dbReference type="ARBA" id="ARBA00005417"/>
    </source>
</evidence>
<comment type="similarity">
    <text evidence="1">Belongs to the ABC transporter superfamily.</text>
</comment>
<accession>A0A7D5EXA4</accession>
<evidence type="ECO:0000259" key="6">
    <source>
        <dbReference type="PROSITE" id="PS50893"/>
    </source>
</evidence>
<dbReference type="PANTHER" id="PTHR43335:SF4">
    <property type="entry name" value="ABC TRANSPORTER, ATP-BINDING PROTEIN"/>
    <property type="match status" value="1"/>
</dbReference>
<feature type="domain" description="ABC transporter" evidence="6">
    <location>
        <begin position="7"/>
        <end position="232"/>
    </location>
</feature>
<evidence type="ECO:0000256" key="3">
    <source>
        <dbReference type="ARBA" id="ARBA00022741"/>
    </source>
</evidence>
<evidence type="ECO:0000313" key="8">
    <source>
        <dbReference type="Proteomes" id="UP000509638"/>
    </source>
</evidence>
<proteinExistence type="inferred from homology"/>
<dbReference type="SMART" id="SM00382">
    <property type="entry name" value="AAA"/>
    <property type="match status" value="1"/>
</dbReference>
<gene>
    <name evidence="7" type="ORF">HW566_07060</name>
</gene>